<gene>
    <name evidence="9" type="primary">LOC118279873</name>
</gene>
<evidence type="ECO:0000313" key="9">
    <source>
        <dbReference type="RefSeq" id="XP_050558498.1"/>
    </source>
</evidence>
<feature type="compositionally biased region" description="Acidic residues" evidence="6">
    <location>
        <begin position="117"/>
        <end position="132"/>
    </location>
</feature>
<feature type="domain" description="Myb/SANT-like DNA-binding" evidence="7">
    <location>
        <begin position="33"/>
        <end position="78"/>
    </location>
</feature>
<feature type="region of interest" description="Disordered" evidence="6">
    <location>
        <begin position="114"/>
        <end position="210"/>
    </location>
</feature>
<feature type="compositionally biased region" description="Basic and acidic residues" evidence="6">
    <location>
        <begin position="191"/>
        <end position="202"/>
    </location>
</feature>
<evidence type="ECO:0000259" key="7">
    <source>
        <dbReference type="Pfam" id="PF13873"/>
    </source>
</evidence>
<keyword evidence="8" id="KW-1185">Reference proteome</keyword>
<dbReference type="AlphaFoldDB" id="A0A9R0E474"/>
<evidence type="ECO:0000256" key="1">
    <source>
        <dbReference type="ARBA" id="ARBA00011764"/>
    </source>
</evidence>
<evidence type="ECO:0000256" key="3">
    <source>
        <dbReference type="ARBA" id="ARBA00023015"/>
    </source>
</evidence>
<sequence length="279" mass="32479">METRVRSSMIQFVTLLKFMEQHGDISRLRGGPLNKRKAKRLWRELALTLNAVDNVRQKSPEKWKKVWTDWKSKTKRKAHYLRQAKADGRPTGQMVLTPLERRILAVPSPWEVKQEVEEAADEEVLEEQEDDSPQSVTVKQSDGELSASEDAASDMDQTESPVDIKPTIHSQSSNKSTRTTYKMRSNLKSDPFQKSDPFKKSPENSNTGLERVMDQLASIELRRLEAEEKRDRLQHEREIRWIEVESERNELLRSLVNIARSWLDFQTDPLNNRNSPQEK</sequence>
<dbReference type="Pfam" id="PF13873">
    <property type="entry name" value="Myb_DNA-bind_5"/>
    <property type="match status" value="1"/>
</dbReference>
<organism evidence="8 9">
    <name type="scientific">Spodoptera frugiperda</name>
    <name type="common">Fall armyworm</name>
    <dbReference type="NCBI Taxonomy" id="7108"/>
    <lineage>
        <taxon>Eukaryota</taxon>
        <taxon>Metazoa</taxon>
        <taxon>Ecdysozoa</taxon>
        <taxon>Arthropoda</taxon>
        <taxon>Hexapoda</taxon>
        <taxon>Insecta</taxon>
        <taxon>Pterygota</taxon>
        <taxon>Neoptera</taxon>
        <taxon>Endopterygota</taxon>
        <taxon>Lepidoptera</taxon>
        <taxon>Glossata</taxon>
        <taxon>Ditrysia</taxon>
        <taxon>Noctuoidea</taxon>
        <taxon>Noctuidae</taxon>
        <taxon>Amphipyrinae</taxon>
        <taxon>Spodoptera</taxon>
    </lineage>
</organism>
<feature type="compositionally biased region" description="Polar residues" evidence="6">
    <location>
        <begin position="168"/>
        <end position="188"/>
    </location>
</feature>
<dbReference type="OrthoDB" id="6437871at2759"/>
<dbReference type="Proteomes" id="UP000829999">
    <property type="component" value="Chromosome 22"/>
</dbReference>
<comment type="function">
    <text evidence="5">Involved in transvection phenomena (= synapsis-dependent gene expression), where the synaptic pairing of chromosomes carrying genes with which zeste interacts influences the expression of these genes. Zeste binds to DNA and stimulates transcription from a nearby promoter.</text>
</comment>
<evidence type="ECO:0000256" key="6">
    <source>
        <dbReference type="SAM" id="MobiDB-lite"/>
    </source>
</evidence>
<evidence type="ECO:0000256" key="4">
    <source>
        <dbReference type="ARBA" id="ARBA00023163"/>
    </source>
</evidence>
<reference evidence="9" key="1">
    <citation type="submission" date="2025-08" db="UniProtKB">
        <authorList>
            <consortium name="RefSeq"/>
        </authorList>
    </citation>
    <scope>IDENTIFICATION</scope>
    <source>
        <tissue evidence="9">Whole larval tissue</tissue>
    </source>
</reference>
<proteinExistence type="predicted"/>
<protein>
    <recommendedName>
        <fullName evidence="2">Regulatory protein zeste</fullName>
    </recommendedName>
</protein>
<name>A0A9R0E474_SPOFR</name>
<dbReference type="GeneID" id="118279873"/>
<dbReference type="RefSeq" id="XP_050558498.1">
    <property type="nucleotide sequence ID" value="XM_050702541.1"/>
</dbReference>
<keyword evidence="4" id="KW-0804">Transcription</keyword>
<evidence type="ECO:0000256" key="5">
    <source>
        <dbReference type="ARBA" id="ARBA00025466"/>
    </source>
</evidence>
<evidence type="ECO:0000256" key="2">
    <source>
        <dbReference type="ARBA" id="ARBA00016807"/>
    </source>
</evidence>
<keyword evidence="3" id="KW-0805">Transcription regulation</keyword>
<dbReference type="InterPro" id="IPR028002">
    <property type="entry name" value="Myb_DNA-bind_5"/>
</dbReference>
<comment type="subunit">
    <text evidence="1">Self-associates forming complexes of several hundred monomers.</text>
</comment>
<accession>A0A9R0E474</accession>
<evidence type="ECO:0000313" key="8">
    <source>
        <dbReference type="Proteomes" id="UP000829999"/>
    </source>
</evidence>